<dbReference type="HOGENOM" id="CLU_142121_0_0_9"/>
<keyword evidence="1" id="KW-1133">Transmembrane helix</keyword>
<evidence type="ECO:0000313" key="3">
    <source>
        <dbReference type="Proteomes" id="UP000001946"/>
    </source>
</evidence>
<reference evidence="2 3" key="1">
    <citation type="journal article" date="2006" name="J. Bacteriol.">
        <title>Complete genome sequence of the dehalorespiring bacterium Desulfitobacterium hafniense Y51 and comparison with Dehalococcoides ethenogenes 195.</title>
        <authorList>
            <person name="Nonaka H."/>
            <person name="Keresztes G."/>
            <person name="Shinoda Y."/>
            <person name="Ikenaga Y."/>
            <person name="Abe M."/>
            <person name="Naito K."/>
            <person name="Inatomi K."/>
            <person name="Furukawa K."/>
            <person name="Inui M."/>
            <person name="Yukawa H."/>
        </authorList>
    </citation>
    <scope>NUCLEOTIDE SEQUENCE [LARGE SCALE GENOMIC DNA]</scope>
    <source>
        <strain evidence="2 3">Y51</strain>
    </source>
</reference>
<keyword evidence="1" id="KW-0472">Membrane</keyword>
<dbReference type="eggNOG" id="ENOG502ZYXX">
    <property type="taxonomic scope" value="Bacteria"/>
</dbReference>
<evidence type="ECO:0000313" key="2">
    <source>
        <dbReference type="EMBL" id="BAE86153.1"/>
    </source>
</evidence>
<sequence length="141" mass="16348">MLTIPNLLWIRHQPQGYDFRIENKVLLFFERIGQVLVTCTALIFSDFNLRPWSLWTLWLVAAVILMLMYEVWWFRYFRSQKTLGDFYSSFCGVPVAGATLPVMAFFLLGIYGKVAWLLIAVVVLGIGHIGIHLQHRKEING</sequence>
<feature type="transmembrane region" description="Helical" evidence="1">
    <location>
        <begin position="114"/>
        <end position="133"/>
    </location>
</feature>
<dbReference type="STRING" id="138119.DSY4364"/>
<protein>
    <submittedName>
        <fullName evidence="2">Uncharacterized protein</fullName>
    </submittedName>
</protein>
<name>Q24P89_DESHY</name>
<feature type="transmembrane region" description="Helical" evidence="1">
    <location>
        <begin position="52"/>
        <end position="74"/>
    </location>
</feature>
<dbReference type="AlphaFoldDB" id="Q24P89"/>
<organism evidence="2 3">
    <name type="scientific">Desulfitobacterium hafniense (strain Y51)</name>
    <dbReference type="NCBI Taxonomy" id="138119"/>
    <lineage>
        <taxon>Bacteria</taxon>
        <taxon>Bacillati</taxon>
        <taxon>Bacillota</taxon>
        <taxon>Clostridia</taxon>
        <taxon>Eubacteriales</taxon>
        <taxon>Desulfitobacteriaceae</taxon>
        <taxon>Desulfitobacterium</taxon>
    </lineage>
</organism>
<evidence type="ECO:0000256" key="1">
    <source>
        <dbReference type="SAM" id="Phobius"/>
    </source>
</evidence>
<feature type="transmembrane region" description="Helical" evidence="1">
    <location>
        <begin position="86"/>
        <end position="108"/>
    </location>
</feature>
<keyword evidence="3" id="KW-1185">Reference proteome</keyword>
<accession>Q24P89</accession>
<keyword evidence="1" id="KW-0812">Transmembrane</keyword>
<dbReference type="EMBL" id="AP008230">
    <property type="protein sequence ID" value="BAE86153.1"/>
    <property type="molecule type" value="Genomic_DNA"/>
</dbReference>
<gene>
    <name evidence="2" type="ordered locus">DSY4364</name>
</gene>
<dbReference type="KEGG" id="dsy:DSY4364"/>
<proteinExistence type="predicted"/>
<dbReference type="Proteomes" id="UP000001946">
    <property type="component" value="Chromosome"/>
</dbReference>